<dbReference type="Proteomes" id="UP001055200">
    <property type="component" value="Chromosome"/>
</dbReference>
<evidence type="ECO:0000256" key="1">
    <source>
        <dbReference type="ARBA" id="ARBA00010641"/>
    </source>
</evidence>
<feature type="domain" description="RNA polymerase sigma factor 70 region 4 type 2" evidence="7">
    <location>
        <begin position="144"/>
        <end position="194"/>
    </location>
</feature>
<dbReference type="SUPFAM" id="SSF88946">
    <property type="entry name" value="Sigma2 domain of RNA polymerase sigma factors"/>
    <property type="match status" value="1"/>
</dbReference>
<feature type="domain" description="RNA polymerase sigma-70 region 2" evidence="6">
    <location>
        <begin position="45"/>
        <end position="111"/>
    </location>
</feature>
<dbReference type="Gene3D" id="1.10.1740.10">
    <property type="match status" value="1"/>
</dbReference>
<keyword evidence="9" id="KW-1185">Reference proteome</keyword>
<organism evidence="8 9">
    <name type="scientific">Mycolicibacillus parakoreensis</name>
    <dbReference type="NCBI Taxonomy" id="1069221"/>
    <lineage>
        <taxon>Bacteria</taxon>
        <taxon>Bacillati</taxon>
        <taxon>Actinomycetota</taxon>
        <taxon>Actinomycetes</taxon>
        <taxon>Mycobacteriales</taxon>
        <taxon>Mycobacteriaceae</taxon>
        <taxon>Mycolicibacillus</taxon>
    </lineage>
</organism>
<accession>A0ABY3U0Y5</accession>
<dbReference type="PANTHER" id="PTHR43133:SF8">
    <property type="entry name" value="RNA POLYMERASE SIGMA FACTOR HI_1459-RELATED"/>
    <property type="match status" value="1"/>
</dbReference>
<dbReference type="Gene3D" id="1.10.10.10">
    <property type="entry name" value="Winged helix-like DNA-binding domain superfamily/Winged helix DNA-binding domain"/>
    <property type="match status" value="1"/>
</dbReference>
<keyword evidence="4" id="KW-0238">DNA-binding</keyword>
<dbReference type="SUPFAM" id="SSF88659">
    <property type="entry name" value="Sigma3 and sigma4 domains of RNA polymerase sigma factors"/>
    <property type="match status" value="1"/>
</dbReference>
<evidence type="ECO:0000259" key="7">
    <source>
        <dbReference type="Pfam" id="PF08281"/>
    </source>
</evidence>
<dbReference type="InterPro" id="IPR013325">
    <property type="entry name" value="RNA_pol_sigma_r2"/>
</dbReference>
<dbReference type="InterPro" id="IPR014284">
    <property type="entry name" value="RNA_pol_sigma-70_dom"/>
</dbReference>
<dbReference type="InterPro" id="IPR039425">
    <property type="entry name" value="RNA_pol_sigma-70-like"/>
</dbReference>
<evidence type="ECO:0000256" key="3">
    <source>
        <dbReference type="ARBA" id="ARBA00023082"/>
    </source>
</evidence>
<dbReference type="NCBIfam" id="NF007229">
    <property type="entry name" value="PRK09647.1"/>
    <property type="match status" value="1"/>
</dbReference>
<dbReference type="InterPro" id="IPR013249">
    <property type="entry name" value="RNA_pol_sigma70_r4_t2"/>
</dbReference>
<sequence>MNPASMSHPAPQREMGWVEPSEELQGTAVFDATGDKAAMPSWDELVREHADRVYRLAYRLSGNQHDAEDLTQETFIRVFRSLQNYQPGTFEGWLHRITTNLFLDMVRRRARIRMEALPEDYDRVPATDPTPEQIYHDARLGPDLQAGLAALPPEFRAAVVLCDIEGLSYEEIGATLGVKLGTVRSRIHRGRQALREHVAAHRRHGEQTASAPS</sequence>
<evidence type="ECO:0000256" key="5">
    <source>
        <dbReference type="ARBA" id="ARBA00023163"/>
    </source>
</evidence>
<dbReference type="RefSeq" id="WP_240171882.1">
    <property type="nucleotide sequence ID" value="NZ_CP092365.1"/>
</dbReference>
<protein>
    <submittedName>
        <fullName evidence="8">RNA polymerase sigma factor SigE</fullName>
    </submittedName>
</protein>
<keyword evidence="3" id="KW-0731">Sigma factor</keyword>
<gene>
    <name evidence="8" type="primary">sigE</name>
    <name evidence="8" type="ORF">MIU77_04720</name>
</gene>
<dbReference type="NCBIfam" id="TIGR02937">
    <property type="entry name" value="sigma70-ECF"/>
    <property type="match status" value="1"/>
</dbReference>
<dbReference type="CDD" id="cd06171">
    <property type="entry name" value="Sigma70_r4"/>
    <property type="match status" value="1"/>
</dbReference>
<dbReference type="InterPro" id="IPR013324">
    <property type="entry name" value="RNA_pol_sigma_r3/r4-like"/>
</dbReference>
<dbReference type="InterPro" id="IPR036388">
    <property type="entry name" value="WH-like_DNA-bd_sf"/>
</dbReference>
<reference evidence="8" key="1">
    <citation type="submission" date="2022-08" db="EMBL/GenBank/DDBJ databases">
        <title>Complete genome sequence of 14 non-tuberculosis mycobacteria type-strains.</title>
        <authorList>
            <person name="Igarashi Y."/>
            <person name="Osugi A."/>
            <person name="Mitarai S."/>
        </authorList>
    </citation>
    <scope>NUCLEOTIDE SEQUENCE</scope>
    <source>
        <strain evidence="8">DSM 45575</strain>
    </source>
</reference>
<evidence type="ECO:0000313" key="8">
    <source>
        <dbReference type="EMBL" id="ULN53633.1"/>
    </source>
</evidence>
<proteinExistence type="inferred from homology"/>
<name>A0ABY3U0Y5_9MYCO</name>
<evidence type="ECO:0000256" key="4">
    <source>
        <dbReference type="ARBA" id="ARBA00023125"/>
    </source>
</evidence>
<evidence type="ECO:0000256" key="2">
    <source>
        <dbReference type="ARBA" id="ARBA00023015"/>
    </source>
</evidence>
<evidence type="ECO:0000259" key="6">
    <source>
        <dbReference type="Pfam" id="PF04542"/>
    </source>
</evidence>
<keyword evidence="5" id="KW-0804">Transcription</keyword>
<dbReference type="Pfam" id="PF04542">
    <property type="entry name" value="Sigma70_r2"/>
    <property type="match status" value="1"/>
</dbReference>
<comment type="similarity">
    <text evidence="1">Belongs to the sigma-70 factor family. ECF subfamily.</text>
</comment>
<dbReference type="PANTHER" id="PTHR43133">
    <property type="entry name" value="RNA POLYMERASE ECF-TYPE SIGMA FACTO"/>
    <property type="match status" value="1"/>
</dbReference>
<dbReference type="EMBL" id="CP092365">
    <property type="protein sequence ID" value="ULN53633.1"/>
    <property type="molecule type" value="Genomic_DNA"/>
</dbReference>
<dbReference type="InterPro" id="IPR007627">
    <property type="entry name" value="RNA_pol_sigma70_r2"/>
</dbReference>
<evidence type="ECO:0000313" key="9">
    <source>
        <dbReference type="Proteomes" id="UP001055200"/>
    </source>
</evidence>
<keyword evidence="2" id="KW-0805">Transcription regulation</keyword>
<dbReference type="Pfam" id="PF08281">
    <property type="entry name" value="Sigma70_r4_2"/>
    <property type="match status" value="1"/>
</dbReference>